<dbReference type="EMBL" id="JBHSBL010000015">
    <property type="protein sequence ID" value="MFC4066403.1"/>
    <property type="molecule type" value="Genomic_DNA"/>
</dbReference>
<dbReference type="Proteomes" id="UP001595867">
    <property type="component" value="Unassembled WGS sequence"/>
</dbReference>
<dbReference type="RefSeq" id="WP_378067371.1">
    <property type="nucleotide sequence ID" value="NZ_JBHSBL010000015.1"/>
</dbReference>
<gene>
    <name evidence="2" type="ORF">ACFO0C_15830</name>
</gene>
<evidence type="ECO:0008006" key="4">
    <source>
        <dbReference type="Google" id="ProtNLM"/>
    </source>
</evidence>
<organism evidence="2 3">
    <name type="scientific">Actinoplanes subglobosus</name>
    <dbReference type="NCBI Taxonomy" id="1547892"/>
    <lineage>
        <taxon>Bacteria</taxon>
        <taxon>Bacillati</taxon>
        <taxon>Actinomycetota</taxon>
        <taxon>Actinomycetes</taxon>
        <taxon>Micromonosporales</taxon>
        <taxon>Micromonosporaceae</taxon>
        <taxon>Actinoplanes</taxon>
    </lineage>
</organism>
<keyword evidence="1" id="KW-0472">Membrane</keyword>
<sequence length="254" mass="27467">MTVATVAFCFGVLLVAGAGIFLLLILGDLRALWTLHRLRPSPVGTRGRVALEGTTEYGIAGRQIAPATGEDCAWYRLVLLREPSRALTTGDYGPDHDVILEIESPAWPAIADHAARIPVDPRLVSPSRALYDPIMSGPYAYTVTSLEHRHAAPVPLPPIVPDDVVADLRRSERLRLTEIRLPRGVPVFALGRTTSRGLLPSRTGLTVFTTDSRAKTIAVRRDDIRTGRMGAVWLTAIGLVLAVPSALYLTSLPG</sequence>
<protein>
    <recommendedName>
        <fullName evidence="4">RING-type E3 ubiquitin transferase</fullName>
    </recommendedName>
</protein>
<evidence type="ECO:0000313" key="2">
    <source>
        <dbReference type="EMBL" id="MFC4066403.1"/>
    </source>
</evidence>
<keyword evidence="1" id="KW-0812">Transmembrane</keyword>
<accession>A0ABV8IVQ7</accession>
<reference evidence="3" key="1">
    <citation type="journal article" date="2019" name="Int. J. Syst. Evol. Microbiol.">
        <title>The Global Catalogue of Microorganisms (GCM) 10K type strain sequencing project: providing services to taxonomists for standard genome sequencing and annotation.</title>
        <authorList>
            <consortium name="The Broad Institute Genomics Platform"/>
            <consortium name="The Broad Institute Genome Sequencing Center for Infectious Disease"/>
            <person name="Wu L."/>
            <person name="Ma J."/>
        </authorList>
    </citation>
    <scope>NUCLEOTIDE SEQUENCE [LARGE SCALE GENOMIC DNA]</scope>
    <source>
        <strain evidence="3">TBRC 5832</strain>
    </source>
</reference>
<name>A0ABV8IVQ7_9ACTN</name>
<evidence type="ECO:0000313" key="3">
    <source>
        <dbReference type="Proteomes" id="UP001595867"/>
    </source>
</evidence>
<evidence type="ECO:0000256" key="1">
    <source>
        <dbReference type="SAM" id="Phobius"/>
    </source>
</evidence>
<feature type="transmembrane region" description="Helical" evidence="1">
    <location>
        <begin position="6"/>
        <end position="29"/>
    </location>
</feature>
<proteinExistence type="predicted"/>
<keyword evidence="1" id="KW-1133">Transmembrane helix</keyword>
<feature type="transmembrane region" description="Helical" evidence="1">
    <location>
        <begin position="230"/>
        <end position="249"/>
    </location>
</feature>
<comment type="caution">
    <text evidence="2">The sequence shown here is derived from an EMBL/GenBank/DDBJ whole genome shotgun (WGS) entry which is preliminary data.</text>
</comment>
<keyword evidence="3" id="KW-1185">Reference proteome</keyword>